<sequence>MSLRYGPPYITSFNENIGSSMVAVLVETRSPTEKEVLDENCDRIKKVLRMCFSPFSTYWPCVELPSGNDVIEFSYNISASVYDEYVKQETGKIVDSILGAALDEVLPGALRTVGKPEKRVFQFWIDEALLSSVPDSAQDYKNRICDKFDRVLKIPADLTDERCTTRKLRGITYDISYPRAYDIAYPEPKELERCVRMGLHYSGLYIGSFKDREFFPTSSTVLDWFQRTWKVMSDAIWQEVLPNWGN</sequence>
<proteinExistence type="predicted"/>
<evidence type="ECO:0000313" key="1">
    <source>
        <dbReference type="EMBL" id="CAL5140587.1"/>
    </source>
</evidence>
<dbReference type="Proteomes" id="UP001497525">
    <property type="component" value="Unassembled WGS sequence"/>
</dbReference>
<name>A0AAV2TT66_CALDB</name>
<evidence type="ECO:0000313" key="2">
    <source>
        <dbReference type="Proteomes" id="UP001497525"/>
    </source>
</evidence>
<dbReference type="EMBL" id="CAXLJL010000745">
    <property type="protein sequence ID" value="CAL5140587.1"/>
    <property type="molecule type" value="Genomic_DNA"/>
</dbReference>
<reference evidence="1" key="1">
    <citation type="submission" date="2024-06" db="EMBL/GenBank/DDBJ databases">
        <authorList>
            <person name="Liu X."/>
            <person name="Lenzi L."/>
            <person name="Haldenby T S."/>
            <person name="Uol C."/>
        </authorList>
    </citation>
    <scope>NUCLEOTIDE SEQUENCE</scope>
</reference>
<protein>
    <submittedName>
        <fullName evidence="1">Uncharacterized protein</fullName>
    </submittedName>
</protein>
<dbReference type="AlphaFoldDB" id="A0AAV2TT66"/>
<comment type="caution">
    <text evidence="1">The sequence shown here is derived from an EMBL/GenBank/DDBJ whole genome shotgun (WGS) entry which is preliminary data.</text>
</comment>
<accession>A0AAV2TT66</accession>
<organism evidence="1 2">
    <name type="scientific">Calicophoron daubneyi</name>
    <name type="common">Rumen fluke</name>
    <name type="synonym">Paramphistomum daubneyi</name>
    <dbReference type="NCBI Taxonomy" id="300641"/>
    <lineage>
        <taxon>Eukaryota</taxon>
        <taxon>Metazoa</taxon>
        <taxon>Spiralia</taxon>
        <taxon>Lophotrochozoa</taxon>
        <taxon>Platyhelminthes</taxon>
        <taxon>Trematoda</taxon>
        <taxon>Digenea</taxon>
        <taxon>Plagiorchiida</taxon>
        <taxon>Pronocephalata</taxon>
        <taxon>Paramphistomoidea</taxon>
        <taxon>Paramphistomidae</taxon>
        <taxon>Calicophoron</taxon>
    </lineage>
</organism>
<gene>
    <name evidence="1" type="ORF">CDAUBV1_LOCUS15895</name>
</gene>